<reference evidence="1" key="1">
    <citation type="submission" date="2024-07" db="EMBL/GenBank/DDBJ databases">
        <authorList>
            <person name="Yu S.T."/>
        </authorList>
    </citation>
    <scope>NUCLEOTIDE SEQUENCE</scope>
    <source>
        <strain evidence="1">R28</strain>
    </source>
</reference>
<sequence length="73" mass="8122">MAHRQYPNVDRALNQIGRHYPDPPATEMPKGLRQLGESFAPLRRNIRRAAEQGFGMGTYMLSTRRPGGVSGPS</sequence>
<protein>
    <submittedName>
        <fullName evidence="1">Uncharacterized protein</fullName>
    </submittedName>
</protein>
<name>A0AB39PTS9_9ACTN</name>
<accession>A0AB39PTS9</accession>
<dbReference type="AlphaFoldDB" id="A0AB39PTS9"/>
<dbReference type="RefSeq" id="WP_369167747.1">
    <property type="nucleotide sequence ID" value="NZ_CP163439.1"/>
</dbReference>
<proteinExistence type="predicted"/>
<dbReference type="EMBL" id="CP163439">
    <property type="protein sequence ID" value="XDQ33213.1"/>
    <property type="molecule type" value="Genomic_DNA"/>
</dbReference>
<gene>
    <name evidence="1" type="ORF">AB5J49_07765</name>
</gene>
<evidence type="ECO:0000313" key="1">
    <source>
        <dbReference type="EMBL" id="XDQ33213.1"/>
    </source>
</evidence>
<organism evidence="1">
    <name type="scientific">Streptomyces sp. R28</name>
    <dbReference type="NCBI Taxonomy" id="3238628"/>
    <lineage>
        <taxon>Bacteria</taxon>
        <taxon>Bacillati</taxon>
        <taxon>Actinomycetota</taxon>
        <taxon>Actinomycetes</taxon>
        <taxon>Kitasatosporales</taxon>
        <taxon>Streptomycetaceae</taxon>
        <taxon>Streptomyces</taxon>
    </lineage>
</organism>